<dbReference type="PROSITE" id="PS00028">
    <property type="entry name" value="ZINC_FINGER_C2H2_1"/>
    <property type="match status" value="1"/>
</dbReference>
<dbReference type="PANTHER" id="PTHR45801">
    <property type="entry name" value="OS07G0101800 PROTEIN"/>
    <property type="match status" value="1"/>
</dbReference>
<dbReference type="InterPro" id="IPR052426">
    <property type="entry name" value="Plant_dev_regulator"/>
</dbReference>
<feature type="domain" description="C2H2-type" evidence="10">
    <location>
        <begin position="71"/>
        <end position="98"/>
    </location>
</feature>
<evidence type="ECO:0000256" key="1">
    <source>
        <dbReference type="ARBA" id="ARBA00004123"/>
    </source>
</evidence>
<evidence type="ECO:0000256" key="8">
    <source>
        <dbReference type="PROSITE-ProRule" id="PRU00042"/>
    </source>
</evidence>
<keyword evidence="7" id="KW-0539">Nucleus</keyword>
<accession>A0ABD1P2Q9</accession>
<comment type="subcellular location">
    <subcellularLocation>
        <location evidence="1">Nucleus</location>
    </subcellularLocation>
</comment>
<evidence type="ECO:0000256" key="9">
    <source>
        <dbReference type="SAM" id="MobiDB-lite"/>
    </source>
</evidence>
<feature type="region of interest" description="Disordered" evidence="9">
    <location>
        <begin position="172"/>
        <end position="200"/>
    </location>
</feature>
<evidence type="ECO:0000256" key="4">
    <source>
        <dbReference type="ARBA" id="ARBA00022833"/>
    </source>
</evidence>
<keyword evidence="12" id="KW-1185">Reference proteome</keyword>
<dbReference type="Proteomes" id="UP001604336">
    <property type="component" value="Unassembled WGS sequence"/>
</dbReference>
<evidence type="ECO:0000256" key="7">
    <source>
        <dbReference type="ARBA" id="ARBA00023242"/>
    </source>
</evidence>
<keyword evidence="2" id="KW-0479">Metal-binding</keyword>
<evidence type="ECO:0000259" key="10">
    <source>
        <dbReference type="PROSITE" id="PS50157"/>
    </source>
</evidence>
<feature type="compositionally biased region" description="Basic and acidic residues" evidence="9">
    <location>
        <begin position="186"/>
        <end position="200"/>
    </location>
</feature>
<dbReference type="PROSITE" id="PS50157">
    <property type="entry name" value="ZINC_FINGER_C2H2_2"/>
    <property type="match status" value="1"/>
</dbReference>
<gene>
    <name evidence="11" type="ORF">Adt_46050</name>
</gene>
<dbReference type="PANTHER" id="PTHR45801:SF5">
    <property type="entry name" value="OS05G0286100 PROTEIN"/>
    <property type="match status" value="1"/>
</dbReference>
<evidence type="ECO:0000313" key="12">
    <source>
        <dbReference type="Proteomes" id="UP001604336"/>
    </source>
</evidence>
<comment type="caution">
    <text evidence="11">The sequence shown here is derived from an EMBL/GenBank/DDBJ whole genome shotgun (WGS) entry which is preliminary data.</text>
</comment>
<dbReference type="GO" id="GO:0005634">
    <property type="term" value="C:nucleus"/>
    <property type="evidence" value="ECO:0007669"/>
    <property type="project" value="UniProtKB-SubCell"/>
</dbReference>
<proteinExistence type="predicted"/>
<sequence>MEQVGYWTSAVAVAKPKSELSSHVLAQPVTGHSHVLAPAATASYGDSWEEQAFAEDASGPLGGCIWPPRSYNCSFCGREFRSAQALGGHMNVHRRDRARLRQSPVPKTHELVLNPGKCFDFHEYPSDQIYTFFYNSNSDSDPVRVSDQQQQKLSSKKRVSSYSSFSQIIQEERHKNMVPLSPPSSSEKKSKISESNNRAKEDYPVAESLNLVVCPTRTNASSDEEVASCKRRKTDANPLIFFQKLSPVLDRCHPQSEMHKLCSSSIEELDLELRLGVK</sequence>
<evidence type="ECO:0000256" key="5">
    <source>
        <dbReference type="ARBA" id="ARBA00023015"/>
    </source>
</evidence>
<dbReference type="AlphaFoldDB" id="A0ABD1P2Q9"/>
<dbReference type="EMBL" id="JBFOLK010000032">
    <property type="protein sequence ID" value="KAL2458149.1"/>
    <property type="molecule type" value="Genomic_DNA"/>
</dbReference>
<keyword evidence="4" id="KW-0862">Zinc</keyword>
<evidence type="ECO:0000256" key="3">
    <source>
        <dbReference type="ARBA" id="ARBA00022771"/>
    </source>
</evidence>
<dbReference type="Gene3D" id="3.30.160.60">
    <property type="entry name" value="Classic Zinc Finger"/>
    <property type="match status" value="1"/>
</dbReference>
<reference evidence="12" key="1">
    <citation type="submission" date="2024-07" db="EMBL/GenBank/DDBJ databases">
        <title>Two chromosome-level genome assemblies of Korean endemic species Abeliophyllum distichum and Forsythia ovata (Oleaceae).</title>
        <authorList>
            <person name="Jang H."/>
        </authorList>
    </citation>
    <scope>NUCLEOTIDE SEQUENCE [LARGE SCALE GENOMIC DNA]</scope>
</reference>
<evidence type="ECO:0000256" key="2">
    <source>
        <dbReference type="ARBA" id="ARBA00022723"/>
    </source>
</evidence>
<evidence type="ECO:0000313" key="11">
    <source>
        <dbReference type="EMBL" id="KAL2458149.1"/>
    </source>
</evidence>
<dbReference type="InterPro" id="IPR036236">
    <property type="entry name" value="Znf_C2H2_sf"/>
</dbReference>
<dbReference type="SUPFAM" id="SSF57667">
    <property type="entry name" value="beta-beta-alpha zinc fingers"/>
    <property type="match status" value="1"/>
</dbReference>
<dbReference type="SMART" id="SM00355">
    <property type="entry name" value="ZnF_C2H2"/>
    <property type="match status" value="1"/>
</dbReference>
<name>A0ABD1P2Q9_9LAMI</name>
<keyword evidence="3 8" id="KW-0863">Zinc-finger</keyword>
<keyword evidence="6" id="KW-0804">Transcription</keyword>
<dbReference type="GO" id="GO:0008270">
    <property type="term" value="F:zinc ion binding"/>
    <property type="evidence" value="ECO:0007669"/>
    <property type="project" value="UniProtKB-KW"/>
</dbReference>
<evidence type="ECO:0000256" key="6">
    <source>
        <dbReference type="ARBA" id="ARBA00023163"/>
    </source>
</evidence>
<feature type="region of interest" description="Disordered" evidence="9">
    <location>
        <begin position="139"/>
        <end position="159"/>
    </location>
</feature>
<protein>
    <submittedName>
        <fullName evidence="11">Transcriptional regulator RABBIT EARS</fullName>
    </submittedName>
</protein>
<dbReference type="Pfam" id="PF13912">
    <property type="entry name" value="zf-C2H2_6"/>
    <property type="match status" value="1"/>
</dbReference>
<dbReference type="InterPro" id="IPR013087">
    <property type="entry name" value="Znf_C2H2_type"/>
</dbReference>
<keyword evidence="5" id="KW-0805">Transcription regulation</keyword>
<organism evidence="11 12">
    <name type="scientific">Abeliophyllum distichum</name>
    <dbReference type="NCBI Taxonomy" id="126358"/>
    <lineage>
        <taxon>Eukaryota</taxon>
        <taxon>Viridiplantae</taxon>
        <taxon>Streptophyta</taxon>
        <taxon>Embryophyta</taxon>
        <taxon>Tracheophyta</taxon>
        <taxon>Spermatophyta</taxon>
        <taxon>Magnoliopsida</taxon>
        <taxon>eudicotyledons</taxon>
        <taxon>Gunneridae</taxon>
        <taxon>Pentapetalae</taxon>
        <taxon>asterids</taxon>
        <taxon>lamiids</taxon>
        <taxon>Lamiales</taxon>
        <taxon>Oleaceae</taxon>
        <taxon>Forsythieae</taxon>
        <taxon>Abeliophyllum</taxon>
    </lineage>
</organism>